<evidence type="ECO:0000256" key="1">
    <source>
        <dbReference type="SAM" id="Phobius"/>
    </source>
</evidence>
<keyword evidence="1" id="KW-0472">Membrane</keyword>
<keyword evidence="1" id="KW-0812">Transmembrane</keyword>
<reference evidence="2" key="1">
    <citation type="submission" date="2017-05" db="EMBL/GenBank/DDBJ databases">
        <title>Genetic environment of the nonfunctional multi-resistance gene cfr(C) variant in Campylobacter from China.</title>
        <authorList>
            <person name="Liu D."/>
            <person name="Shen Z."/>
            <person name="Yao H."/>
            <person name="Liu W."/>
            <person name="Wang Y."/>
        </authorList>
    </citation>
    <scope>NUCLEOTIDE SEQUENCE</scope>
    <source>
        <strain evidence="2">SHP35</strain>
    </source>
</reference>
<keyword evidence="1" id="KW-1133">Transmembrane helix</keyword>
<sequence>MNTIQKLRRELKIYAAGIIVLPILSIISYMFNNQKLDYNFLIFFALYFGLFFGFCVIGFFSTKKAIKTYSQLIEKSQEEFGEKNENHRI</sequence>
<proteinExistence type="predicted"/>
<accession>A0A2R4QH90</accession>
<feature type="transmembrane region" description="Helical" evidence="1">
    <location>
        <begin position="12"/>
        <end position="32"/>
    </location>
</feature>
<feature type="transmembrane region" description="Helical" evidence="1">
    <location>
        <begin position="38"/>
        <end position="60"/>
    </location>
</feature>
<dbReference type="EMBL" id="MF037586">
    <property type="protein sequence ID" value="AVY51768.1"/>
    <property type="molecule type" value="Genomic_DNA"/>
</dbReference>
<dbReference type="RefSeq" id="WP_395121514.1">
    <property type="nucleotide sequence ID" value="NZ_JBIMTO010000042.1"/>
</dbReference>
<dbReference type="AlphaFoldDB" id="A0A2R4QH90"/>
<organism evidence="2">
    <name type="scientific">Campylobacter coli</name>
    <dbReference type="NCBI Taxonomy" id="195"/>
    <lineage>
        <taxon>Bacteria</taxon>
        <taxon>Pseudomonadati</taxon>
        <taxon>Campylobacterota</taxon>
        <taxon>Epsilonproteobacteria</taxon>
        <taxon>Campylobacterales</taxon>
        <taxon>Campylobacteraceae</taxon>
        <taxon>Campylobacter</taxon>
    </lineage>
</organism>
<name>A0A2R4QH90_CAMCO</name>
<protein>
    <submittedName>
        <fullName evidence="2">Uncharacterized protein</fullName>
    </submittedName>
</protein>
<evidence type="ECO:0000313" key="2">
    <source>
        <dbReference type="EMBL" id="AVY51768.1"/>
    </source>
</evidence>